<evidence type="ECO:0000313" key="3">
    <source>
        <dbReference type="Proteomes" id="UP000245956"/>
    </source>
</evidence>
<evidence type="ECO:0000313" key="2">
    <source>
        <dbReference type="EMBL" id="PWI64041.1"/>
    </source>
</evidence>
<name>A0A2U3DP56_PURLI</name>
<evidence type="ECO:0000256" key="1">
    <source>
        <dbReference type="SAM" id="MobiDB-lite"/>
    </source>
</evidence>
<gene>
    <name evidence="2" type="ORF">PCL_00048</name>
</gene>
<organism evidence="2 3">
    <name type="scientific">Purpureocillium lilacinum</name>
    <name type="common">Paecilomyces lilacinus</name>
    <dbReference type="NCBI Taxonomy" id="33203"/>
    <lineage>
        <taxon>Eukaryota</taxon>
        <taxon>Fungi</taxon>
        <taxon>Dikarya</taxon>
        <taxon>Ascomycota</taxon>
        <taxon>Pezizomycotina</taxon>
        <taxon>Sordariomycetes</taxon>
        <taxon>Hypocreomycetidae</taxon>
        <taxon>Hypocreales</taxon>
        <taxon>Ophiocordycipitaceae</taxon>
        <taxon>Purpureocillium</taxon>
    </lineage>
</organism>
<reference evidence="2 3" key="1">
    <citation type="journal article" date="2016" name="Front. Microbiol.">
        <title>Genome and transcriptome sequences reveal the specific parasitism of the nematophagous Purpureocillium lilacinum 36-1.</title>
        <authorList>
            <person name="Xie J."/>
            <person name="Li S."/>
            <person name="Mo C."/>
            <person name="Xiao X."/>
            <person name="Peng D."/>
            <person name="Wang G."/>
            <person name="Xiao Y."/>
        </authorList>
    </citation>
    <scope>NUCLEOTIDE SEQUENCE [LARGE SCALE GENOMIC DNA]</scope>
    <source>
        <strain evidence="2 3">36-1</strain>
    </source>
</reference>
<sequence>MAGLAAWLAVEPAMALRLRHAASDCGRDMDGWKRPVPFSPLQRPDAASGTPQCTGGTHTHTPLPFAPPPPSSNHPFPSTSSMKASRVSEPRPLEARHELDPALTSGEAKHHSCQHAAKEPNCPPCTSRHGTDVLAPSPAALGLSQLREVDIDTEC</sequence>
<dbReference type="EMBL" id="LCWV01000109">
    <property type="protein sequence ID" value="PWI64041.1"/>
    <property type="molecule type" value="Genomic_DNA"/>
</dbReference>
<feature type="region of interest" description="Disordered" evidence="1">
    <location>
        <begin position="24"/>
        <end position="124"/>
    </location>
</feature>
<protein>
    <submittedName>
        <fullName evidence="2">Uncharacterized protein</fullName>
    </submittedName>
</protein>
<comment type="caution">
    <text evidence="2">The sequence shown here is derived from an EMBL/GenBank/DDBJ whole genome shotgun (WGS) entry which is preliminary data.</text>
</comment>
<dbReference type="Proteomes" id="UP000245956">
    <property type="component" value="Unassembled WGS sequence"/>
</dbReference>
<proteinExistence type="predicted"/>
<feature type="compositionally biased region" description="Basic and acidic residues" evidence="1">
    <location>
        <begin position="86"/>
        <end position="100"/>
    </location>
</feature>
<feature type="compositionally biased region" description="Basic and acidic residues" evidence="1">
    <location>
        <begin position="24"/>
        <end position="33"/>
    </location>
</feature>
<dbReference type="AlphaFoldDB" id="A0A2U3DP56"/>
<accession>A0A2U3DP56</accession>